<comment type="similarity">
    <text evidence="8 9">Belongs to the TRAP transporter small permease family.</text>
</comment>
<evidence type="ECO:0000256" key="1">
    <source>
        <dbReference type="ARBA" id="ARBA00004429"/>
    </source>
</evidence>
<evidence type="ECO:0000256" key="3">
    <source>
        <dbReference type="ARBA" id="ARBA00022475"/>
    </source>
</evidence>
<evidence type="ECO:0000256" key="4">
    <source>
        <dbReference type="ARBA" id="ARBA00022519"/>
    </source>
</evidence>
<feature type="domain" description="Tripartite ATP-independent periplasmic transporters DctQ component" evidence="10">
    <location>
        <begin position="24"/>
        <end position="154"/>
    </location>
</feature>
<feature type="transmembrane region" description="Helical" evidence="9">
    <location>
        <begin position="46"/>
        <end position="64"/>
    </location>
</feature>
<proteinExistence type="inferred from homology"/>
<dbReference type="RefSeq" id="WP_283442720.1">
    <property type="nucleotide sequence ID" value="NZ_FXUL01000009.1"/>
</dbReference>
<keyword evidence="3" id="KW-1003">Cell membrane</keyword>
<evidence type="ECO:0000256" key="2">
    <source>
        <dbReference type="ARBA" id="ARBA00022448"/>
    </source>
</evidence>
<dbReference type="PANTHER" id="PTHR35011">
    <property type="entry name" value="2,3-DIKETO-L-GULONATE TRAP TRANSPORTER SMALL PERMEASE PROTEIN YIAM"/>
    <property type="match status" value="1"/>
</dbReference>
<evidence type="ECO:0000256" key="8">
    <source>
        <dbReference type="ARBA" id="ARBA00038436"/>
    </source>
</evidence>
<comment type="subcellular location">
    <subcellularLocation>
        <location evidence="1 9">Cell inner membrane</location>
        <topology evidence="1 9">Multi-pass membrane protein</topology>
    </subcellularLocation>
</comment>
<comment type="function">
    <text evidence="9">Part of the tripartite ATP-independent periplasmic (TRAP) transport system.</text>
</comment>
<comment type="subunit">
    <text evidence="9">The complex comprises the extracytoplasmic solute receptor protein and the two transmembrane proteins.</text>
</comment>
<feature type="transmembrane region" description="Helical" evidence="9">
    <location>
        <begin position="12"/>
        <end position="31"/>
    </location>
</feature>
<feature type="transmembrane region" description="Helical" evidence="9">
    <location>
        <begin position="127"/>
        <end position="146"/>
    </location>
</feature>
<keyword evidence="7 9" id="KW-0472">Membrane</keyword>
<feature type="transmembrane region" description="Helical" evidence="9">
    <location>
        <begin position="85"/>
        <end position="107"/>
    </location>
</feature>
<evidence type="ECO:0000313" key="11">
    <source>
        <dbReference type="EMBL" id="SMP63304.1"/>
    </source>
</evidence>
<dbReference type="PANTHER" id="PTHR35011:SF10">
    <property type="entry name" value="TRAP TRANSPORTER SMALL PERMEASE PROTEIN"/>
    <property type="match status" value="1"/>
</dbReference>
<comment type="caution">
    <text evidence="11">The sequence shown here is derived from an EMBL/GenBank/DDBJ whole genome shotgun (WGS) entry which is preliminary data.</text>
</comment>
<keyword evidence="12" id="KW-1185">Reference proteome</keyword>
<dbReference type="EMBL" id="FXUL01000009">
    <property type="protein sequence ID" value="SMP63304.1"/>
    <property type="molecule type" value="Genomic_DNA"/>
</dbReference>
<dbReference type="InterPro" id="IPR007387">
    <property type="entry name" value="TRAP_DctQ"/>
</dbReference>
<accession>A0ABY1QAJ5</accession>
<evidence type="ECO:0000256" key="6">
    <source>
        <dbReference type="ARBA" id="ARBA00022989"/>
    </source>
</evidence>
<organism evidence="11 12">
    <name type="scientific">Noviherbaspirillum suwonense</name>
    <dbReference type="NCBI Taxonomy" id="1224511"/>
    <lineage>
        <taxon>Bacteria</taxon>
        <taxon>Pseudomonadati</taxon>
        <taxon>Pseudomonadota</taxon>
        <taxon>Betaproteobacteria</taxon>
        <taxon>Burkholderiales</taxon>
        <taxon>Oxalobacteraceae</taxon>
        <taxon>Noviherbaspirillum</taxon>
    </lineage>
</organism>
<evidence type="ECO:0000313" key="12">
    <source>
        <dbReference type="Proteomes" id="UP001158049"/>
    </source>
</evidence>
<keyword evidence="2 9" id="KW-0813">Transport</keyword>
<name>A0ABY1QAJ5_9BURK</name>
<gene>
    <name evidence="11" type="ORF">SAMN06295970_10944</name>
</gene>
<dbReference type="Pfam" id="PF04290">
    <property type="entry name" value="DctQ"/>
    <property type="match status" value="1"/>
</dbReference>
<evidence type="ECO:0000256" key="9">
    <source>
        <dbReference type="RuleBase" id="RU369079"/>
    </source>
</evidence>
<evidence type="ECO:0000256" key="5">
    <source>
        <dbReference type="ARBA" id="ARBA00022692"/>
    </source>
</evidence>
<dbReference type="Proteomes" id="UP001158049">
    <property type="component" value="Unassembled WGS sequence"/>
</dbReference>
<keyword evidence="4 9" id="KW-0997">Cell inner membrane</keyword>
<keyword evidence="5 9" id="KW-0812">Transmembrane</keyword>
<protein>
    <recommendedName>
        <fullName evidence="9">TRAP transporter small permease protein</fullName>
    </recommendedName>
</protein>
<evidence type="ECO:0000256" key="7">
    <source>
        <dbReference type="ARBA" id="ARBA00023136"/>
    </source>
</evidence>
<sequence length="169" mass="18640">MRGFLDRLYNAAGYAAAFFMVVTLLMVVAGIADRALAFGWRGTDMYAGYAMAACGFLALAHTFKRGEHIRVTLLLQASSARVKRLLEIWSLFAATMLSGALAFYAIRLTYQSWDFHDISTGNDATPLWIPQIGMAIGATVLFIALLDDLVLELRGKRVVHSSGEMLRNE</sequence>
<keyword evidence="6 9" id="KW-1133">Transmembrane helix</keyword>
<reference evidence="11 12" key="1">
    <citation type="submission" date="2017-05" db="EMBL/GenBank/DDBJ databases">
        <authorList>
            <person name="Varghese N."/>
            <person name="Submissions S."/>
        </authorList>
    </citation>
    <scope>NUCLEOTIDE SEQUENCE [LARGE SCALE GENOMIC DNA]</scope>
    <source>
        <strain evidence="11 12">DSM 26001</strain>
    </source>
</reference>
<dbReference type="InterPro" id="IPR055348">
    <property type="entry name" value="DctQ"/>
</dbReference>
<evidence type="ECO:0000259" key="10">
    <source>
        <dbReference type="Pfam" id="PF04290"/>
    </source>
</evidence>